<feature type="coiled-coil region" evidence="1">
    <location>
        <begin position="264"/>
        <end position="291"/>
    </location>
</feature>
<dbReference type="EMBL" id="CAXKWB010046083">
    <property type="protein sequence ID" value="CAL4163276.1"/>
    <property type="molecule type" value="Genomic_DNA"/>
</dbReference>
<protein>
    <recommendedName>
        <fullName evidence="4">SWIM-type domain-containing protein</fullName>
    </recommendedName>
</protein>
<evidence type="ECO:0000313" key="2">
    <source>
        <dbReference type="EMBL" id="CAL4163276.1"/>
    </source>
</evidence>
<comment type="caution">
    <text evidence="2">The sequence shown here is derived from an EMBL/GenBank/DDBJ whole genome shotgun (WGS) entry which is preliminary data.</text>
</comment>
<feature type="non-terminal residue" evidence="2">
    <location>
        <position position="1"/>
    </location>
</feature>
<evidence type="ECO:0000313" key="3">
    <source>
        <dbReference type="Proteomes" id="UP001497623"/>
    </source>
</evidence>
<keyword evidence="1" id="KW-0175">Coiled coil</keyword>
<dbReference type="AlphaFoldDB" id="A0AAV2S9P6"/>
<keyword evidence="3" id="KW-1185">Reference proteome</keyword>
<sequence length="332" mass="38191">EKCLLGIPADRIHKELIEQGGGARYIKLTVVKNHMKKLSKAEPKIVCDFMRGRKKIKRAFYERCEKAKELSVDVKSVGKFKVSSQVGESHEVTWLQSCECINDCSNCGVCMHMFECDCEDYSNENVCKHIHSVGYFNDVCEKAKELAVEKISADRYKVSSRSNENHEVVLFQLCSCLMKCRCGICKHLYKCNCTDNSKGMCKHVHAIGHFNNDSLNKFFPNIVKNEAQMFEGDVMPVKSNRIPTSDEYIEDEEHILGHNCMPEMREREQIIKKINARLIELQNNLKTDSNNSNVPIEHFKEINEKLKETQTIKRSLSKSNEKPVILYINDTI</sequence>
<dbReference type="Proteomes" id="UP001497623">
    <property type="component" value="Unassembled WGS sequence"/>
</dbReference>
<evidence type="ECO:0000256" key="1">
    <source>
        <dbReference type="SAM" id="Coils"/>
    </source>
</evidence>
<organism evidence="2 3">
    <name type="scientific">Meganyctiphanes norvegica</name>
    <name type="common">Northern krill</name>
    <name type="synonym">Thysanopoda norvegica</name>
    <dbReference type="NCBI Taxonomy" id="48144"/>
    <lineage>
        <taxon>Eukaryota</taxon>
        <taxon>Metazoa</taxon>
        <taxon>Ecdysozoa</taxon>
        <taxon>Arthropoda</taxon>
        <taxon>Crustacea</taxon>
        <taxon>Multicrustacea</taxon>
        <taxon>Malacostraca</taxon>
        <taxon>Eumalacostraca</taxon>
        <taxon>Eucarida</taxon>
        <taxon>Euphausiacea</taxon>
        <taxon>Euphausiidae</taxon>
        <taxon>Meganyctiphanes</taxon>
    </lineage>
</organism>
<reference evidence="2 3" key="1">
    <citation type="submission" date="2024-05" db="EMBL/GenBank/DDBJ databases">
        <authorList>
            <person name="Wallberg A."/>
        </authorList>
    </citation>
    <scope>NUCLEOTIDE SEQUENCE [LARGE SCALE GENOMIC DNA]</scope>
</reference>
<gene>
    <name evidence="2" type="ORF">MNOR_LOCUS32950</name>
</gene>
<evidence type="ECO:0008006" key="4">
    <source>
        <dbReference type="Google" id="ProtNLM"/>
    </source>
</evidence>
<proteinExistence type="predicted"/>
<accession>A0AAV2S9P6</accession>
<name>A0AAV2S9P6_MEGNR</name>